<evidence type="ECO:0000256" key="4">
    <source>
        <dbReference type="ARBA" id="ARBA00022989"/>
    </source>
</evidence>
<dbReference type="InterPro" id="IPR013106">
    <property type="entry name" value="Ig_V-set"/>
</dbReference>
<name>A0A8D2BAJ9_SCIVU</name>
<feature type="signal peptide" evidence="11">
    <location>
        <begin position="1"/>
        <end position="26"/>
    </location>
</feature>
<dbReference type="FunFam" id="2.60.40.10:FF:000183">
    <property type="entry name" value="Myelin-oligodendrocyte glycoprotein"/>
    <property type="match status" value="2"/>
</dbReference>
<dbReference type="SUPFAM" id="SSF48726">
    <property type="entry name" value="Immunoglobulin"/>
    <property type="match status" value="4"/>
</dbReference>
<dbReference type="GO" id="GO:0005102">
    <property type="term" value="F:signaling receptor binding"/>
    <property type="evidence" value="ECO:0007669"/>
    <property type="project" value="Ensembl"/>
</dbReference>
<keyword evidence="5 10" id="KW-0472">Membrane</keyword>
<dbReference type="OrthoDB" id="10055806at2759"/>
<proteinExistence type="inferred from homology"/>
<dbReference type="GO" id="GO:0050860">
    <property type="term" value="P:negative regulation of T cell receptor signaling pathway"/>
    <property type="evidence" value="ECO:0007669"/>
    <property type="project" value="Ensembl"/>
</dbReference>
<gene>
    <name evidence="13" type="primary">BTNL2</name>
</gene>
<keyword evidence="7" id="KW-0393">Immunoglobulin domain</keyword>
<keyword evidence="11" id="KW-0732">Signal</keyword>
<evidence type="ECO:0000256" key="5">
    <source>
        <dbReference type="ARBA" id="ARBA00023136"/>
    </source>
</evidence>
<dbReference type="GO" id="GO:0042102">
    <property type="term" value="P:positive regulation of T cell proliferation"/>
    <property type="evidence" value="ECO:0007669"/>
    <property type="project" value="Ensembl"/>
</dbReference>
<accession>A0A8D2BAJ9</accession>
<evidence type="ECO:0000256" key="8">
    <source>
        <dbReference type="ARBA" id="ARBA00057939"/>
    </source>
</evidence>
<dbReference type="SMART" id="SM00406">
    <property type="entry name" value="IGv"/>
    <property type="match status" value="2"/>
</dbReference>
<sequence>MVDLPGHSLSGVIASFLFILLTMKQSDDFRVIGPAYPILARVGEDALLTCQLFPKRTAMHMKVKWYRTEPDMPAIAHWDGVEMTEMQVEEYRDRIEWIDDSIADGNVTLKIHNIQPSDNGQYWCQFQEGNYHKETSLLLKVANMGSAPKIHMEGPREGEVQLVCTAKGWFPEPQVYWEDITGERLLTVSEHHIQDEEGLFYVEDTLVIRNVSVETVSCFIHNPVLTEGKGAVIALPEKFQTELAFLKVIGPSQPILVRVGEDIQLTCYLFPKANAQSMEVRWVQAHHYPAVYVYTNGDHVAGEQMVDYRGRTALVSDAIHEGRLTLQIRNARASDDGQYQCLFEKDGVYQKASLDLKVVAVGSSPRITMEMLTDGEIQLMCTSNGWFPQPQMQWRDIEGKAIPSISEILHSDSHGLFHVETSLLITNSSMANVTCSISNLPLGEEKKAAFILSESRMAFSWTILPVLGLLFAMVIGLIRRKNW</sequence>
<dbReference type="GO" id="GO:0032743">
    <property type="term" value="P:positive regulation of interleukin-2 production"/>
    <property type="evidence" value="ECO:0007669"/>
    <property type="project" value="Ensembl"/>
</dbReference>
<keyword evidence="3 10" id="KW-0812">Transmembrane</keyword>
<dbReference type="InterPro" id="IPR007110">
    <property type="entry name" value="Ig-like_dom"/>
</dbReference>
<protein>
    <recommendedName>
        <fullName evidence="9">Butyrophilin-like protein 2</fullName>
    </recommendedName>
</protein>
<dbReference type="PROSITE" id="PS50835">
    <property type="entry name" value="IG_LIKE"/>
    <property type="match status" value="4"/>
</dbReference>
<dbReference type="GO" id="GO:0050852">
    <property type="term" value="P:T cell receptor signaling pathway"/>
    <property type="evidence" value="ECO:0007669"/>
    <property type="project" value="TreeGrafter"/>
</dbReference>
<evidence type="ECO:0000259" key="12">
    <source>
        <dbReference type="PROSITE" id="PS50835"/>
    </source>
</evidence>
<keyword evidence="6" id="KW-1015">Disulfide bond</keyword>
<feature type="domain" description="Ig-like" evidence="12">
    <location>
        <begin position="236"/>
        <end position="355"/>
    </location>
</feature>
<dbReference type="InterPro" id="IPR053896">
    <property type="entry name" value="BTN3A2-like_Ig-C"/>
</dbReference>
<dbReference type="Pfam" id="PF22705">
    <property type="entry name" value="C2-set_3"/>
    <property type="match status" value="2"/>
</dbReference>
<dbReference type="PANTHER" id="PTHR24100:SF105">
    <property type="entry name" value="BUTYROPHILIN-LIKE PROTEIN 2"/>
    <property type="match status" value="1"/>
</dbReference>
<evidence type="ECO:0000313" key="14">
    <source>
        <dbReference type="Proteomes" id="UP000694564"/>
    </source>
</evidence>
<evidence type="ECO:0000256" key="2">
    <source>
        <dbReference type="ARBA" id="ARBA00007591"/>
    </source>
</evidence>
<dbReference type="InterPro" id="IPR036179">
    <property type="entry name" value="Ig-like_dom_sf"/>
</dbReference>
<comment type="subcellular location">
    <subcellularLocation>
        <location evidence="1">Membrane</location>
    </subcellularLocation>
</comment>
<reference evidence="13" key="2">
    <citation type="submission" date="2025-09" db="UniProtKB">
        <authorList>
            <consortium name="Ensembl"/>
        </authorList>
    </citation>
    <scope>IDENTIFICATION</scope>
</reference>
<evidence type="ECO:0000256" key="11">
    <source>
        <dbReference type="SAM" id="SignalP"/>
    </source>
</evidence>
<dbReference type="CDD" id="cd05713">
    <property type="entry name" value="IgV_MOG_like"/>
    <property type="match status" value="2"/>
</dbReference>
<dbReference type="InterPro" id="IPR050504">
    <property type="entry name" value="IgSF_BTN/MOG"/>
</dbReference>
<evidence type="ECO:0000256" key="7">
    <source>
        <dbReference type="ARBA" id="ARBA00023319"/>
    </source>
</evidence>
<feature type="domain" description="Ig-like" evidence="12">
    <location>
        <begin position="43"/>
        <end position="136"/>
    </location>
</feature>
<evidence type="ECO:0000313" key="13">
    <source>
        <dbReference type="Ensembl" id="ENSSVLP00005009624.1"/>
    </source>
</evidence>
<feature type="chain" id="PRO_5034729223" description="Butyrophilin-like protein 2" evidence="11">
    <location>
        <begin position="27"/>
        <end position="483"/>
    </location>
</feature>
<dbReference type="Pfam" id="PF07686">
    <property type="entry name" value="V-set"/>
    <property type="match status" value="2"/>
</dbReference>
<dbReference type="Proteomes" id="UP000694564">
    <property type="component" value="Chromosome 7"/>
</dbReference>
<keyword evidence="14" id="KW-1185">Reference proteome</keyword>
<dbReference type="GO" id="GO:0009897">
    <property type="term" value="C:external side of plasma membrane"/>
    <property type="evidence" value="ECO:0007669"/>
    <property type="project" value="TreeGrafter"/>
</dbReference>
<dbReference type="SMART" id="SM00409">
    <property type="entry name" value="IG"/>
    <property type="match status" value="3"/>
</dbReference>
<evidence type="ECO:0000256" key="10">
    <source>
        <dbReference type="SAM" id="Phobius"/>
    </source>
</evidence>
<organism evidence="13 14">
    <name type="scientific">Sciurus vulgaris</name>
    <name type="common">Eurasian red squirrel</name>
    <dbReference type="NCBI Taxonomy" id="55149"/>
    <lineage>
        <taxon>Eukaryota</taxon>
        <taxon>Metazoa</taxon>
        <taxon>Chordata</taxon>
        <taxon>Craniata</taxon>
        <taxon>Vertebrata</taxon>
        <taxon>Euteleostomi</taxon>
        <taxon>Mammalia</taxon>
        <taxon>Eutheria</taxon>
        <taxon>Euarchontoglires</taxon>
        <taxon>Glires</taxon>
        <taxon>Rodentia</taxon>
        <taxon>Sciuromorpha</taxon>
        <taxon>Sciuridae</taxon>
        <taxon>Sciurinae</taxon>
        <taxon>Sciurini</taxon>
        <taxon>Sciurus</taxon>
    </lineage>
</organism>
<dbReference type="InterPro" id="IPR013783">
    <property type="entry name" value="Ig-like_fold"/>
</dbReference>
<evidence type="ECO:0000256" key="3">
    <source>
        <dbReference type="ARBA" id="ARBA00022692"/>
    </source>
</evidence>
<comment type="similarity">
    <text evidence="2">Belongs to the immunoglobulin superfamily. BTN/MOG family.</text>
</comment>
<dbReference type="FunFam" id="2.60.40.10:FF:000088">
    <property type="entry name" value="Butyrophilin subfamily 1 member A1"/>
    <property type="match status" value="2"/>
</dbReference>
<evidence type="ECO:0000256" key="9">
    <source>
        <dbReference type="ARBA" id="ARBA00072937"/>
    </source>
</evidence>
<comment type="function">
    <text evidence="8">Negative regulator of T-cell proliferation.</text>
</comment>
<dbReference type="Gene3D" id="2.60.40.10">
    <property type="entry name" value="Immunoglobulins"/>
    <property type="match status" value="4"/>
</dbReference>
<dbReference type="PANTHER" id="PTHR24100">
    <property type="entry name" value="BUTYROPHILIN"/>
    <property type="match status" value="1"/>
</dbReference>
<dbReference type="AlphaFoldDB" id="A0A8D2BAJ9"/>
<feature type="transmembrane region" description="Helical" evidence="10">
    <location>
        <begin position="458"/>
        <end position="478"/>
    </location>
</feature>
<dbReference type="InterPro" id="IPR003599">
    <property type="entry name" value="Ig_sub"/>
</dbReference>
<evidence type="ECO:0000256" key="1">
    <source>
        <dbReference type="ARBA" id="ARBA00004370"/>
    </source>
</evidence>
<dbReference type="GeneTree" id="ENSGT00940000162484"/>
<feature type="domain" description="Ig-like" evidence="12">
    <location>
        <begin position="148"/>
        <end position="222"/>
    </location>
</feature>
<evidence type="ECO:0000256" key="6">
    <source>
        <dbReference type="ARBA" id="ARBA00023157"/>
    </source>
</evidence>
<feature type="domain" description="Ig-like" evidence="12">
    <location>
        <begin position="365"/>
        <end position="453"/>
    </location>
</feature>
<keyword evidence="4 10" id="KW-1133">Transmembrane helix</keyword>
<reference evidence="13" key="1">
    <citation type="submission" date="2025-08" db="UniProtKB">
        <authorList>
            <consortium name="Ensembl"/>
        </authorList>
    </citation>
    <scope>IDENTIFICATION</scope>
</reference>
<dbReference type="Ensembl" id="ENSSVLT00005010650.1">
    <property type="protein sequence ID" value="ENSSVLP00005009624.1"/>
    <property type="gene ID" value="ENSSVLG00005007627.1"/>
</dbReference>